<evidence type="ECO:0000313" key="2">
    <source>
        <dbReference type="Proteomes" id="UP000604273"/>
    </source>
</evidence>
<dbReference type="EMBL" id="JABFAI010000179">
    <property type="protein sequence ID" value="KAF4951374.1"/>
    <property type="molecule type" value="Genomic_DNA"/>
</dbReference>
<dbReference type="OrthoDB" id="2322698at2759"/>
<reference evidence="1" key="1">
    <citation type="journal article" date="2020" name="BMC Genomics">
        <title>Correction to: Identification and distribution of gene clusters required for synthesis of sphingolipid metabolism inhibitors in diverse species of the filamentous fungus Fusarium.</title>
        <authorList>
            <person name="Kim H.S."/>
            <person name="Lohmar J.M."/>
            <person name="Busman M."/>
            <person name="Brown D.W."/>
            <person name="Naumann T.A."/>
            <person name="Divon H.H."/>
            <person name="Lysoe E."/>
            <person name="Uhlig S."/>
            <person name="Proctor R.H."/>
        </authorList>
    </citation>
    <scope>NUCLEOTIDE SEQUENCE</scope>
    <source>
        <strain evidence="1">NRRL 45417</strain>
    </source>
</reference>
<dbReference type="Gene3D" id="2.60.270.50">
    <property type="match status" value="1"/>
</dbReference>
<dbReference type="AlphaFoldDB" id="A0A8H4T4Y1"/>
<proteinExistence type="predicted"/>
<keyword evidence="2" id="KW-1185">Reference proteome</keyword>
<evidence type="ECO:0000313" key="1">
    <source>
        <dbReference type="EMBL" id="KAF4951374.1"/>
    </source>
</evidence>
<organism evidence="1 2">
    <name type="scientific">Fusarium gaditjirri</name>
    <dbReference type="NCBI Taxonomy" id="282569"/>
    <lineage>
        <taxon>Eukaryota</taxon>
        <taxon>Fungi</taxon>
        <taxon>Dikarya</taxon>
        <taxon>Ascomycota</taxon>
        <taxon>Pezizomycotina</taxon>
        <taxon>Sordariomycetes</taxon>
        <taxon>Hypocreomycetidae</taxon>
        <taxon>Hypocreales</taxon>
        <taxon>Nectriaceae</taxon>
        <taxon>Fusarium</taxon>
        <taxon>Fusarium nisikadoi species complex</taxon>
    </lineage>
</organism>
<comment type="caution">
    <text evidence="1">The sequence shown here is derived from an EMBL/GenBank/DDBJ whole genome shotgun (WGS) entry which is preliminary data.</text>
</comment>
<protein>
    <submittedName>
        <fullName evidence="1">Uncharacterized protein</fullName>
    </submittedName>
</protein>
<dbReference type="Proteomes" id="UP000604273">
    <property type="component" value="Unassembled WGS sequence"/>
</dbReference>
<accession>A0A8H4T4Y1</accession>
<gene>
    <name evidence="1" type="ORF">FGADI_7572</name>
</gene>
<reference evidence="1" key="2">
    <citation type="submission" date="2020-05" db="EMBL/GenBank/DDBJ databases">
        <authorList>
            <person name="Kim H.-S."/>
            <person name="Proctor R.H."/>
            <person name="Brown D.W."/>
        </authorList>
    </citation>
    <scope>NUCLEOTIDE SEQUENCE</scope>
    <source>
        <strain evidence="1">NRRL 45417</strain>
    </source>
</reference>
<sequence length="119" mass="12880">MPARSTSITIENRTSHDFHDGFGSLVHGEWNQNVPAAIPKGQSADMGAESDGIMSGDEGWVHFKSDAGDLKFHFDNPYIGSNSYDTTGPDRFNITSSGGDGDECHITWTVTEKVGHGHK</sequence>
<name>A0A8H4T4Y1_9HYPO</name>